<organism evidence="4">
    <name type="scientific">uncultured Caudovirales phage</name>
    <dbReference type="NCBI Taxonomy" id="2100421"/>
    <lineage>
        <taxon>Viruses</taxon>
        <taxon>Duplodnaviria</taxon>
        <taxon>Heunggongvirae</taxon>
        <taxon>Uroviricota</taxon>
        <taxon>Caudoviricetes</taxon>
        <taxon>Peduoviridae</taxon>
        <taxon>Maltschvirus</taxon>
        <taxon>Maltschvirus maltsch</taxon>
    </lineage>
</organism>
<accession>A0A6J5QW75</accession>
<protein>
    <submittedName>
        <fullName evidence="4">Uncharacterized protein</fullName>
    </submittedName>
</protein>
<evidence type="ECO:0000313" key="6">
    <source>
        <dbReference type="EMBL" id="CAB4214353.1"/>
    </source>
</evidence>
<evidence type="ECO:0000313" key="7">
    <source>
        <dbReference type="EMBL" id="CAB5228701.1"/>
    </source>
</evidence>
<dbReference type="EMBL" id="LR797296">
    <property type="protein sequence ID" value="CAB4200057.1"/>
    <property type="molecule type" value="Genomic_DNA"/>
</dbReference>
<feature type="compositionally biased region" description="Polar residues" evidence="1">
    <location>
        <begin position="106"/>
        <end position="125"/>
    </location>
</feature>
<reference evidence="4" key="1">
    <citation type="submission" date="2020-05" db="EMBL/GenBank/DDBJ databases">
        <authorList>
            <person name="Chiriac C."/>
            <person name="Salcher M."/>
            <person name="Ghai R."/>
            <person name="Kavagutti S V."/>
        </authorList>
    </citation>
    <scope>NUCLEOTIDE SEQUENCE</scope>
</reference>
<evidence type="ECO:0000313" key="5">
    <source>
        <dbReference type="EMBL" id="CAB4200057.1"/>
    </source>
</evidence>
<evidence type="ECO:0000313" key="4">
    <source>
        <dbReference type="EMBL" id="CAB4183854.1"/>
    </source>
</evidence>
<name>A0A6J5QW75_9CAUD</name>
<dbReference type="EMBL" id="LR797055">
    <property type="protein sequence ID" value="CAB4183854.1"/>
    <property type="molecule type" value="Genomic_DNA"/>
</dbReference>
<evidence type="ECO:0000313" key="3">
    <source>
        <dbReference type="EMBL" id="CAB4171555.1"/>
    </source>
</evidence>
<feature type="compositionally biased region" description="Basic and acidic residues" evidence="1">
    <location>
        <begin position="39"/>
        <end position="68"/>
    </location>
</feature>
<feature type="compositionally biased region" description="Low complexity" evidence="1">
    <location>
        <begin position="398"/>
        <end position="414"/>
    </location>
</feature>
<gene>
    <name evidence="4" type="ORF">UFOVP1098_14</name>
    <name evidence="5" type="ORF">UFOVP1353_19</name>
    <name evidence="6" type="ORF">UFOVP1458_31</name>
    <name evidence="7" type="ORF">UFOVP1546_37</name>
    <name evidence="2" type="ORF">UFOVP578_28</name>
    <name evidence="3" type="ORF">UFOVP928_2</name>
</gene>
<dbReference type="EMBL" id="LR796872">
    <property type="protein sequence ID" value="CAB4171555.1"/>
    <property type="molecule type" value="Genomic_DNA"/>
</dbReference>
<sequence length="444" mass="47176">MGIQYVNGRLVRMTDEEIQAAIDAATAGSPTTTVPKPKLTPEQEKSRKAFEANAKKEAEARALAEKNRVKAQTAWKKKDNDGDGIPNSIDTTPNGNKPAPTGGGNQPSPTGNGSQNGNNNMAANSTPVKDYINQQLRAAGLPDTPANRAMLRKEYMDIQETQKADTIKAEAAAAKETQTAADSKAAFDAIMKSIGGYETRAGTAKTDAMKRLADLYDPQTAALGTQKQDQLNFLQQVLGQAGTDINASEQNFLSNLKNPTAYNDVPLINMPQQQNALMAALQSQGADTGQVSAQSASDASMNDFMQQLLSRSNQQYGNAQTNYVDALRNAGMGAAKSGRDYLALEQPRLASGINSKFAEALASLNTNRASSEGDIMDSYQKALADAASKKVDAETNYPQPVATPATSTAPATTTNAVDGMGMTEEEKKRLKEALANFGNFGMGF</sequence>
<feature type="region of interest" description="Disordered" evidence="1">
    <location>
        <begin position="24"/>
        <end position="125"/>
    </location>
</feature>
<feature type="region of interest" description="Disordered" evidence="1">
    <location>
        <begin position="397"/>
        <end position="416"/>
    </location>
</feature>
<dbReference type="EMBL" id="LR797407">
    <property type="protein sequence ID" value="CAB4214353.1"/>
    <property type="molecule type" value="Genomic_DNA"/>
</dbReference>
<proteinExistence type="predicted"/>
<evidence type="ECO:0000256" key="1">
    <source>
        <dbReference type="SAM" id="MobiDB-lite"/>
    </source>
</evidence>
<evidence type="ECO:0000313" key="2">
    <source>
        <dbReference type="EMBL" id="CAB4168921.1"/>
    </source>
</evidence>
<dbReference type="EMBL" id="LR796834">
    <property type="protein sequence ID" value="CAB4168921.1"/>
    <property type="molecule type" value="Genomic_DNA"/>
</dbReference>
<dbReference type="EMBL" id="LR798391">
    <property type="protein sequence ID" value="CAB5228701.1"/>
    <property type="molecule type" value="Genomic_DNA"/>
</dbReference>